<dbReference type="SUPFAM" id="SSF51182">
    <property type="entry name" value="RmlC-like cupins"/>
    <property type="match status" value="1"/>
</dbReference>
<reference evidence="3" key="1">
    <citation type="submission" date="2020-02" db="EMBL/GenBank/DDBJ databases">
        <authorList>
            <person name="Meier V. D."/>
        </authorList>
    </citation>
    <scope>NUCLEOTIDE SEQUENCE</scope>
    <source>
        <strain evidence="3">AVDCRST_MAG77</strain>
    </source>
</reference>
<feature type="compositionally biased region" description="Basic and acidic residues" evidence="1">
    <location>
        <begin position="1"/>
        <end position="10"/>
    </location>
</feature>
<dbReference type="InterPro" id="IPR013096">
    <property type="entry name" value="Cupin_2"/>
</dbReference>
<dbReference type="Gene3D" id="2.60.120.10">
    <property type="entry name" value="Jelly Rolls"/>
    <property type="match status" value="1"/>
</dbReference>
<feature type="domain" description="Cupin type-2" evidence="2">
    <location>
        <begin position="65"/>
        <end position="134"/>
    </location>
</feature>
<dbReference type="EMBL" id="CADCTC010000016">
    <property type="protein sequence ID" value="CAA9216701.1"/>
    <property type="molecule type" value="Genomic_DNA"/>
</dbReference>
<dbReference type="AlphaFoldDB" id="A0A6J4H8F3"/>
<dbReference type="InterPro" id="IPR011051">
    <property type="entry name" value="RmlC_Cupin_sf"/>
</dbReference>
<proteinExistence type="predicted"/>
<dbReference type="Pfam" id="PF07883">
    <property type="entry name" value="Cupin_2"/>
    <property type="match status" value="1"/>
</dbReference>
<name>A0A6J4H8F3_9CHLR</name>
<evidence type="ECO:0000256" key="1">
    <source>
        <dbReference type="SAM" id="MobiDB-lite"/>
    </source>
</evidence>
<dbReference type="PANTHER" id="PTHR36440">
    <property type="entry name" value="PUTATIVE (AFU_ORTHOLOGUE AFUA_8G07350)-RELATED"/>
    <property type="match status" value="1"/>
</dbReference>
<evidence type="ECO:0000313" key="3">
    <source>
        <dbReference type="EMBL" id="CAA9216701.1"/>
    </source>
</evidence>
<feature type="region of interest" description="Disordered" evidence="1">
    <location>
        <begin position="1"/>
        <end position="30"/>
    </location>
</feature>
<sequence length="194" mass="20050">MRPERTRALEPGKGGYDVTEQQAAAAQGESSYVPAGAGRALTVLGDTMHVKVAGRDTGGAYAVWEVTVQPGGGPPPHRHEREHEDFCVLEGDFEFHREGQAPLRGTAGGYVHTPRGVVHTFKNVGGSPGRLLVIAAPAGVEGFFADVSEGVGHLTGPPTPEQVGFVVATAARYGIQIQGPPPPPAQSGATTISG</sequence>
<organism evidence="3">
    <name type="scientific">uncultured Chloroflexota bacterium</name>
    <dbReference type="NCBI Taxonomy" id="166587"/>
    <lineage>
        <taxon>Bacteria</taxon>
        <taxon>Bacillati</taxon>
        <taxon>Chloroflexota</taxon>
        <taxon>environmental samples</taxon>
    </lineage>
</organism>
<dbReference type="InterPro" id="IPR014710">
    <property type="entry name" value="RmlC-like_jellyroll"/>
</dbReference>
<protein>
    <recommendedName>
        <fullName evidence="2">Cupin type-2 domain-containing protein</fullName>
    </recommendedName>
</protein>
<gene>
    <name evidence="3" type="ORF">AVDCRST_MAG77-252</name>
</gene>
<dbReference type="InterPro" id="IPR053146">
    <property type="entry name" value="QDO-like"/>
</dbReference>
<accession>A0A6J4H8F3</accession>
<evidence type="ECO:0000259" key="2">
    <source>
        <dbReference type="Pfam" id="PF07883"/>
    </source>
</evidence>
<dbReference type="PANTHER" id="PTHR36440:SF1">
    <property type="entry name" value="PUTATIVE (AFU_ORTHOLOGUE AFUA_8G07350)-RELATED"/>
    <property type="match status" value="1"/>
</dbReference>